<organism evidence="2 3">
    <name type="scientific">Cytobacillus depressus</name>
    <dbReference type="NCBI Taxonomy" id="1602942"/>
    <lineage>
        <taxon>Bacteria</taxon>
        <taxon>Bacillati</taxon>
        <taxon>Bacillota</taxon>
        <taxon>Bacilli</taxon>
        <taxon>Bacillales</taxon>
        <taxon>Bacillaceae</taxon>
        <taxon>Cytobacillus</taxon>
    </lineage>
</organism>
<dbReference type="OrthoDB" id="2965169at2"/>
<sequence>MEGLTFYWFSWMFWVITTFFMKMNSKLRLFLSIWVLILIILSPYSFSSFGFEISYVSIILLGTLFYMISKIKRLTAAYVLISSFITMMAYVCFQLYALFDPVWIIVSRNWMLALLLVSLTLILQANKYYRVIIILLGSIQGEFLYAHILKKYSFPYLIGSVAYLDVAALSSALLCVWTGFELLASFYERYFNQVEKEKQKLS</sequence>
<keyword evidence="1" id="KW-0812">Transmembrane</keyword>
<dbReference type="Proteomes" id="UP000481030">
    <property type="component" value="Unassembled WGS sequence"/>
</dbReference>
<dbReference type="PIRSF" id="PIRSF036710">
    <property type="entry name" value="YphA_Bacsu"/>
    <property type="match status" value="1"/>
</dbReference>
<accession>A0A6L3VGF9</accession>
<evidence type="ECO:0000256" key="1">
    <source>
        <dbReference type="SAM" id="Phobius"/>
    </source>
</evidence>
<evidence type="ECO:0000313" key="2">
    <source>
        <dbReference type="EMBL" id="KAB2338335.1"/>
    </source>
</evidence>
<dbReference type="Pfam" id="PF24124">
    <property type="entry name" value="YphA"/>
    <property type="match status" value="1"/>
</dbReference>
<keyword evidence="1" id="KW-0472">Membrane</keyword>
<feature type="transmembrane region" description="Helical" evidence="1">
    <location>
        <begin position="6"/>
        <end position="22"/>
    </location>
</feature>
<protein>
    <submittedName>
        <fullName evidence="2">Uncharacterized protein</fullName>
    </submittedName>
</protein>
<dbReference type="InterPro" id="IPR014617">
    <property type="entry name" value="YphA_Bacsu"/>
</dbReference>
<dbReference type="EMBL" id="WBOS01000001">
    <property type="protein sequence ID" value="KAB2338335.1"/>
    <property type="molecule type" value="Genomic_DNA"/>
</dbReference>
<evidence type="ECO:0000313" key="3">
    <source>
        <dbReference type="Proteomes" id="UP000481030"/>
    </source>
</evidence>
<dbReference type="AlphaFoldDB" id="A0A6L3VGF9"/>
<proteinExistence type="predicted"/>
<feature type="transmembrane region" description="Helical" evidence="1">
    <location>
        <begin position="102"/>
        <end position="123"/>
    </location>
</feature>
<comment type="caution">
    <text evidence="2">The sequence shown here is derived from an EMBL/GenBank/DDBJ whole genome shotgun (WGS) entry which is preliminary data.</text>
</comment>
<keyword evidence="1" id="KW-1133">Transmembrane helix</keyword>
<reference evidence="2 3" key="1">
    <citation type="journal article" date="2016" name="Antonie Van Leeuwenhoek">
        <title>Bacillus depressus sp. nov., isolated from soil of a sunflower field.</title>
        <authorList>
            <person name="Wei X."/>
            <person name="Xin D."/>
            <person name="Xin Y."/>
            <person name="Zhang H."/>
            <person name="Wang T."/>
            <person name="Zhang J."/>
        </authorList>
    </citation>
    <scope>NUCLEOTIDE SEQUENCE [LARGE SCALE GENOMIC DNA]</scope>
    <source>
        <strain evidence="2 3">BZ1</strain>
    </source>
</reference>
<gene>
    <name evidence="2" type="ORF">F7731_01860</name>
</gene>
<feature type="transmembrane region" description="Helical" evidence="1">
    <location>
        <begin position="76"/>
        <end position="96"/>
    </location>
</feature>
<keyword evidence="3" id="KW-1185">Reference proteome</keyword>
<feature type="transmembrane region" description="Helical" evidence="1">
    <location>
        <begin position="154"/>
        <end position="180"/>
    </location>
</feature>
<feature type="transmembrane region" description="Helical" evidence="1">
    <location>
        <begin position="53"/>
        <end position="69"/>
    </location>
</feature>
<feature type="transmembrane region" description="Helical" evidence="1">
    <location>
        <begin position="29"/>
        <end position="47"/>
    </location>
</feature>
<name>A0A6L3VGF9_9BACI</name>
<dbReference type="RefSeq" id="WP_151533070.1">
    <property type="nucleotide sequence ID" value="NZ_WBOS01000001.1"/>
</dbReference>
<feature type="transmembrane region" description="Helical" evidence="1">
    <location>
        <begin position="128"/>
        <end position="148"/>
    </location>
</feature>